<reference evidence="2 3" key="1">
    <citation type="submission" date="2020-02" db="EMBL/GenBank/DDBJ databases">
        <authorList>
            <person name="Chaudhuri R."/>
        </authorList>
    </citation>
    <scope>NUCLEOTIDE SEQUENCE [LARGE SCALE GENOMIC DNA]</scope>
    <source>
        <strain evidence="2">SFB21</strain>
    </source>
</reference>
<dbReference type="InterPro" id="IPR044855">
    <property type="entry name" value="CoA-Trfase_III_dom3_sf"/>
</dbReference>
<dbReference type="Gene3D" id="3.40.50.10540">
    <property type="entry name" value="Crotonobetainyl-coa:carnitine coa-transferase, domain 1"/>
    <property type="match status" value="1"/>
</dbReference>
<dbReference type="Pfam" id="PF02515">
    <property type="entry name" value="CoA_transf_3"/>
    <property type="match status" value="1"/>
</dbReference>
<dbReference type="Proteomes" id="UP000489961">
    <property type="component" value="Unassembled WGS sequence"/>
</dbReference>
<evidence type="ECO:0000256" key="1">
    <source>
        <dbReference type="ARBA" id="ARBA00022679"/>
    </source>
</evidence>
<dbReference type="AlphaFoldDB" id="A0A811GHN5"/>
<comment type="caution">
    <text evidence="2">The sequence shown here is derived from an EMBL/GenBank/DDBJ whole genome shotgun (WGS) entry which is preliminary data.</text>
</comment>
<dbReference type="EMBL" id="CADDTS010000048">
    <property type="protein sequence ID" value="CAB1221789.1"/>
    <property type="molecule type" value="Genomic_DNA"/>
</dbReference>
<dbReference type="EC" id="2.8.3.19" evidence="2"/>
<keyword evidence="1 2" id="KW-0808">Transferase</keyword>
<organism evidence="2 3">
    <name type="scientific">Acinetobacter bouvetii</name>
    <dbReference type="NCBI Taxonomy" id="202951"/>
    <lineage>
        <taxon>Bacteria</taxon>
        <taxon>Pseudomonadati</taxon>
        <taxon>Pseudomonadota</taxon>
        <taxon>Gammaproteobacteria</taxon>
        <taxon>Moraxellales</taxon>
        <taxon>Moraxellaceae</taxon>
        <taxon>Acinetobacter</taxon>
    </lineage>
</organism>
<accession>A0A811GHN5</accession>
<evidence type="ECO:0000313" key="2">
    <source>
        <dbReference type="EMBL" id="CAB1221789.1"/>
    </source>
</evidence>
<name>A0A811GHN5_9GAMM</name>
<dbReference type="RefSeq" id="WP_174560727.1">
    <property type="nucleotide sequence ID" value="NZ_CADDTS010000048.1"/>
</dbReference>
<dbReference type="InterPro" id="IPR003673">
    <property type="entry name" value="CoA-Trfase_fam_III"/>
</dbReference>
<dbReference type="Gene3D" id="3.30.1540.10">
    <property type="entry name" value="formyl-coa transferase, domain 3"/>
    <property type="match status" value="1"/>
</dbReference>
<dbReference type="SUPFAM" id="SSF89796">
    <property type="entry name" value="CoA-transferase family III (CaiB/BaiF)"/>
    <property type="match status" value="1"/>
</dbReference>
<proteinExistence type="predicted"/>
<dbReference type="PANTHER" id="PTHR48207">
    <property type="entry name" value="SUCCINATE--HYDROXYMETHYLGLUTARATE COA-TRANSFERASE"/>
    <property type="match status" value="1"/>
</dbReference>
<sequence>MLPLDGITVITLEHAIAAPFCTRQLADLGARVIKIERPKVGDFARKYDERVDGMSSHFVWTNRSKESLTLDVKAEPAQDILRQLILKADVLVQNLAPGAASRLGLSYEELSKINPKIIVCDISGYGDDLEHPGSYRDKKAYDLLIQSESGFLSITGTPEEYVKAGCSIADIAAGMYAYTNILAALLERGKTGKGKRIDVSMLESMAEWMGYPLYYTLRGGSAPPRTGSAHATIYPYGPFPTGDQKKVMLGIQNEREWQAFCKIVLDQADLAEHPDFINNTQRSKNREALRHIIVNTFERFTQAEIIARLEQAKIANASVNEMQDVWKHPQLQARQRWVNVETPIGTVPTLKPVGLKSSDDFVIKAVPDLGQHTHQILSELGYVDDTIKSLEESHTV</sequence>
<gene>
    <name evidence="2" type="primary">yfdE_2</name>
    <name evidence="2" type="ORF">SFB21_3003</name>
</gene>
<protein>
    <submittedName>
        <fullName evidence="2">Acetyl-CoA:oxalate CoA-transferase</fullName>
        <ecNumber evidence="2">2.8.3.19</ecNumber>
    </submittedName>
</protein>
<dbReference type="InterPro" id="IPR023606">
    <property type="entry name" value="CoA-Trfase_III_dom_1_sf"/>
</dbReference>
<dbReference type="PANTHER" id="PTHR48207:SF3">
    <property type="entry name" value="SUCCINATE--HYDROXYMETHYLGLUTARATE COA-TRANSFERASE"/>
    <property type="match status" value="1"/>
</dbReference>
<dbReference type="GO" id="GO:0008410">
    <property type="term" value="F:CoA-transferase activity"/>
    <property type="evidence" value="ECO:0007669"/>
    <property type="project" value="TreeGrafter"/>
</dbReference>
<dbReference type="InterPro" id="IPR050483">
    <property type="entry name" value="CoA-transferase_III_domain"/>
</dbReference>
<evidence type="ECO:0000313" key="3">
    <source>
        <dbReference type="Proteomes" id="UP000489961"/>
    </source>
</evidence>